<dbReference type="Ensembl" id="ENSTGET00000022664.1">
    <property type="protein sequence ID" value="ENSTGEP00000019040.1"/>
    <property type="gene ID" value="ENSTGEG00000015326.1"/>
</dbReference>
<evidence type="ECO:0000313" key="2">
    <source>
        <dbReference type="Proteomes" id="UP000694411"/>
    </source>
</evidence>
<reference evidence="1" key="3">
    <citation type="submission" date="2025-09" db="UniProtKB">
        <authorList>
            <consortium name="Ensembl"/>
        </authorList>
    </citation>
    <scope>IDENTIFICATION</scope>
</reference>
<dbReference type="Proteomes" id="UP000694411">
    <property type="component" value="Chromosome 5"/>
</dbReference>
<accession>A0A8D2FD98</accession>
<organism evidence="1 2">
    <name type="scientific">Theropithecus gelada</name>
    <name type="common">Gelada baboon</name>
    <dbReference type="NCBI Taxonomy" id="9565"/>
    <lineage>
        <taxon>Eukaryota</taxon>
        <taxon>Metazoa</taxon>
        <taxon>Chordata</taxon>
        <taxon>Craniata</taxon>
        <taxon>Vertebrata</taxon>
        <taxon>Euteleostomi</taxon>
        <taxon>Mammalia</taxon>
        <taxon>Eutheria</taxon>
        <taxon>Euarchontoglires</taxon>
        <taxon>Primates</taxon>
        <taxon>Haplorrhini</taxon>
        <taxon>Catarrhini</taxon>
        <taxon>Cercopithecidae</taxon>
        <taxon>Cercopithecinae</taxon>
        <taxon>Theropithecus</taxon>
    </lineage>
</organism>
<evidence type="ECO:0000313" key="1">
    <source>
        <dbReference type="Ensembl" id="ENSTGEP00000019040.1"/>
    </source>
</evidence>
<keyword evidence="2" id="KW-1185">Reference proteome</keyword>
<sequence>MISSTEKLLIQISPGHVRQNIASWDFKVSDDVFPPSTDPPPPLAGHGEAESHLTIQKYMTISPL</sequence>
<reference evidence="1" key="1">
    <citation type="submission" date="2018-05" db="EMBL/GenBank/DDBJ databases">
        <title>Whole genome of Theropithecus gelada.</title>
        <authorList>
            <person name="Chiou K.L."/>
            <person name="Snyder-Mackler N."/>
        </authorList>
    </citation>
    <scope>NUCLEOTIDE SEQUENCE [LARGE SCALE GENOMIC DNA]</scope>
</reference>
<reference evidence="1" key="2">
    <citation type="submission" date="2025-08" db="UniProtKB">
        <authorList>
            <consortium name="Ensembl"/>
        </authorList>
    </citation>
    <scope>IDENTIFICATION</scope>
</reference>
<name>A0A8D2FD98_THEGE</name>
<proteinExistence type="predicted"/>
<dbReference type="AlphaFoldDB" id="A0A8D2FD98"/>
<protein>
    <submittedName>
        <fullName evidence="1">Uncharacterized protein</fullName>
    </submittedName>
</protein>